<dbReference type="Proteomes" id="UP000677918">
    <property type="component" value="Unassembled WGS sequence"/>
</dbReference>
<organism evidence="8 9">
    <name type="scientific">Xylanibacillus composti</name>
    <dbReference type="NCBI Taxonomy" id="1572762"/>
    <lineage>
        <taxon>Bacteria</taxon>
        <taxon>Bacillati</taxon>
        <taxon>Bacillota</taxon>
        <taxon>Bacilli</taxon>
        <taxon>Bacillales</taxon>
        <taxon>Paenibacillaceae</taxon>
        <taxon>Xylanibacillus</taxon>
    </lineage>
</organism>
<dbReference type="EMBL" id="BOVK01000022">
    <property type="protein sequence ID" value="GIQ68945.1"/>
    <property type="molecule type" value="Genomic_DNA"/>
</dbReference>
<dbReference type="PANTHER" id="PTHR10889">
    <property type="entry name" value="DEOXYRIBOSE-PHOSPHATE ALDOLASE"/>
    <property type="match status" value="1"/>
</dbReference>
<accession>A0A8J4M2B1</accession>
<comment type="subcellular location">
    <subcellularLocation>
        <location evidence="7">Cytoplasm</location>
    </subcellularLocation>
</comment>
<dbReference type="FunFam" id="3.20.20.70:FF:000044">
    <property type="entry name" value="Deoxyribose-phosphate aldolase"/>
    <property type="match status" value="1"/>
</dbReference>
<dbReference type="InterPro" id="IPR002915">
    <property type="entry name" value="DeoC/FbaB/LacD_aldolase"/>
</dbReference>
<evidence type="ECO:0000256" key="2">
    <source>
        <dbReference type="ARBA" id="ARBA00022490"/>
    </source>
</evidence>
<dbReference type="CDD" id="cd00959">
    <property type="entry name" value="DeoC"/>
    <property type="match status" value="1"/>
</dbReference>
<evidence type="ECO:0000256" key="5">
    <source>
        <dbReference type="ARBA" id="ARBA00048791"/>
    </source>
</evidence>
<dbReference type="PIRSF" id="PIRSF001357">
    <property type="entry name" value="DeoC"/>
    <property type="match status" value="1"/>
</dbReference>
<dbReference type="InterPro" id="IPR011343">
    <property type="entry name" value="DeoC"/>
</dbReference>
<dbReference type="GO" id="GO:0005737">
    <property type="term" value="C:cytoplasm"/>
    <property type="evidence" value="ECO:0007669"/>
    <property type="project" value="UniProtKB-SubCell"/>
</dbReference>
<dbReference type="InterPro" id="IPR013785">
    <property type="entry name" value="Aldolase_TIM"/>
</dbReference>
<dbReference type="Gene3D" id="3.20.20.70">
    <property type="entry name" value="Aldolase class I"/>
    <property type="match status" value="1"/>
</dbReference>
<evidence type="ECO:0000256" key="1">
    <source>
        <dbReference type="ARBA" id="ARBA00010936"/>
    </source>
</evidence>
<dbReference type="GO" id="GO:0009264">
    <property type="term" value="P:deoxyribonucleotide catabolic process"/>
    <property type="evidence" value="ECO:0007669"/>
    <property type="project" value="UniProtKB-UniRule"/>
</dbReference>
<dbReference type="SUPFAM" id="SSF51569">
    <property type="entry name" value="Aldolase"/>
    <property type="match status" value="1"/>
</dbReference>
<keyword evidence="3 7" id="KW-0456">Lyase</keyword>
<comment type="similarity">
    <text evidence="1 7">Belongs to the DeoC/FbaB aldolase family. DeoC type 1 subfamily.</text>
</comment>
<reference evidence="8" key="1">
    <citation type="submission" date="2021-04" db="EMBL/GenBank/DDBJ databases">
        <title>Draft genome sequence of Xylanibacillus composti strain K13.</title>
        <authorList>
            <person name="Uke A."/>
            <person name="Chhe C."/>
            <person name="Baramee S."/>
            <person name="Kosugi A."/>
        </authorList>
    </citation>
    <scope>NUCLEOTIDE SEQUENCE</scope>
    <source>
        <strain evidence="8">K13</strain>
    </source>
</reference>
<proteinExistence type="inferred from homology"/>
<keyword evidence="9" id="KW-1185">Reference proteome</keyword>
<comment type="function">
    <text evidence="6 7">Catalyzes a reversible aldol reaction between acetaldehyde and D-glyceraldehyde 3-phosphate to generate 2-deoxy-D-ribose 5-phosphate.</text>
</comment>
<feature type="active site" description="Proton donor/acceptor" evidence="7">
    <location>
        <position position="95"/>
    </location>
</feature>
<comment type="catalytic activity">
    <reaction evidence="5 7">
        <text>2-deoxy-D-ribose 5-phosphate = D-glyceraldehyde 3-phosphate + acetaldehyde</text>
        <dbReference type="Rhea" id="RHEA:12821"/>
        <dbReference type="ChEBI" id="CHEBI:15343"/>
        <dbReference type="ChEBI" id="CHEBI:59776"/>
        <dbReference type="ChEBI" id="CHEBI:62877"/>
        <dbReference type="EC" id="4.1.2.4"/>
    </reaction>
</comment>
<dbReference type="HAMAP" id="MF_00114">
    <property type="entry name" value="DeoC_type1"/>
    <property type="match status" value="1"/>
</dbReference>
<dbReference type="EC" id="4.1.2.4" evidence="7"/>
<comment type="caution">
    <text evidence="8">The sequence shown here is derived from an EMBL/GenBank/DDBJ whole genome shotgun (WGS) entry which is preliminary data.</text>
</comment>
<dbReference type="NCBIfam" id="TIGR00126">
    <property type="entry name" value="deoC"/>
    <property type="match status" value="1"/>
</dbReference>
<dbReference type="GO" id="GO:0004139">
    <property type="term" value="F:deoxyribose-phosphate aldolase activity"/>
    <property type="evidence" value="ECO:0007669"/>
    <property type="project" value="UniProtKB-UniRule"/>
</dbReference>
<feature type="active site" description="Schiff-base intermediate with acetaldehyde" evidence="7">
    <location>
        <position position="157"/>
    </location>
</feature>
<evidence type="ECO:0000313" key="8">
    <source>
        <dbReference type="EMBL" id="GIQ68945.1"/>
    </source>
</evidence>
<keyword evidence="4 7" id="KW-0704">Schiff base</keyword>
<evidence type="ECO:0000256" key="4">
    <source>
        <dbReference type="ARBA" id="ARBA00023270"/>
    </source>
</evidence>
<keyword evidence="2 7" id="KW-0963">Cytoplasm</keyword>
<dbReference type="InterPro" id="IPR028581">
    <property type="entry name" value="DeoC_typeI"/>
</dbReference>
<dbReference type="AlphaFoldDB" id="A0A8J4M2B1"/>
<name>A0A8J4M2B1_9BACL</name>
<dbReference type="UniPathway" id="UPA00002">
    <property type="reaction ID" value="UER00468"/>
</dbReference>
<evidence type="ECO:0000256" key="3">
    <source>
        <dbReference type="ARBA" id="ARBA00023239"/>
    </source>
</evidence>
<dbReference type="Pfam" id="PF01791">
    <property type="entry name" value="DeoC"/>
    <property type="match status" value="1"/>
</dbReference>
<dbReference type="GO" id="GO:0016052">
    <property type="term" value="P:carbohydrate catabolic process"/>
    <property type="evidence" value="ECO:0007669"/>
    <property type="project" value="TreeGrafter"/>
</dbReference>
<dbReference type="RefSeq" id="WP_213411762.1">
    <property type="nucleotide sequence ID" value="NZ_BOVK01000022.1"/>
</dbReference>
<evidence type="ECO:0000256" key="6">
    <source>
        <dbReference type="ARBA" id="ARBA00056337"/>
    </source>
</evidence>
<evidence type="ECO:0000256" key="7">
    <source>
        <dbReference type="HAMAP-Rule" id="MF_00114"/>
    </source>
</evidence>
<dbReference type="GO" id="GO:0006018">
    <property type="term" value="P:2-deoxyribose 1-phosphate catabolic process"/>
    <property type="evidence" value="ECO:0007669"/>
    <property type="project" value="UniProtKB-UniRule"/>
</dbReference>
<dbReference type="SMART" id="SM01133">
    <property type="entry name" value="DeoC"/>
    <property type="match status" value="1"/>
</dbReference>
<dbReference type="PANTHER" id="PTHR10889:SF1">
    <property type="entry name" value="DEOXYRIBOSE-PHOSPHATE ALDOLASE"/>
    <property type="match status" value="1"/>
</dbReference>
<protein>
    <recommendedName>
        <fullName evidence="7">Deoxyribose-phosphate aldolase</fullName>
        <shortName evidence="7">DERA</shortName>
        <ecNumber evidence="7">4.1.2.4</ecNumber>
    </recommendedName>
    <alternativeName>
        <fullName evidence="7">2-deoxy-D-ribose 5-phosphate aldolase</fullName>
    </alternativeName>
    <alternativeName>
        <fullName evidence="7">Phosphodeoxyriboaldolase</fullName>
        <shortName evidence="7">Deoxyriboaldolase</shortName>
    </alternativeName>
</protein>
<gene>
    <name evidence="8" type="primary">deoC_2</name>
    <name evidence="7" type="synonym">deoC</name>
    <name evidence="8" type="ORF">XYCOK13_17690</name>
</gene>
<sequence>MKTYTPQEVAKKIQHTLVTPDASEKDIAKVVEECLTYQFDGAMVQPCWIPFVKKKLEGSGVKVCTALGFPMGGMMTSSKVAEVVEVFDAGADEIDFMPNYGWFKSGKEAEFQAEIAAVVQAAKGKTVKIMLEFGMLNREEKIRAATLAKEAGVTYLKNSSGWGQGGHATVEDIALLKEIANGEVGVKASGGIRNFDAAVKILNAGAELIGTSGSVKIVTGEGEESSIY</sequence>
<feature type="active site" description="Proton donor/acceptor" evidence="7">
    <location>
        <position position="187"/>
    </location>
</feature>
<comment type="pathway">
    <text evidence="7">Carbohydrate degradation; 2-deoxy-D-ribose 1-phosphate degradation; D-glyceraldehyde 3-phosphate and acetaldehyde from 2-deoxy-alpha-D-ribose 1-phosphate: step 2/2.</text>
</comment>
<evidence type="ECO:0000313" key="9">
    <source>
        <dbReference type="Proteomes" id="UP000677918"/>
    </source>
</evidence>